<dbReference type="GO" id="GO:0015918">
    <property type="term" value="P:sterol transport"/>
    <property type="evidence" value="ECO:0007669"/>
    <property type="project" value="InterPro"/>
</dbReference>
<feature type="domain" description="MD-2-related lipid-recognition" evidence="6">
    <location>
        <begin position="30"/>
        <end position="163"/>
    </location>
</feature>
<proteinExistence type="inferred from homology"/>
<evidence type="ECO:0000256" key="3">
    <source>
        <dbReference type="ARBA" id="ARBA00022525"/>
    </source>
</evidence>
<keyword evidence="4" id="KW-0472">Membrane</keyword>
<accession>A0A8D8UUI5</accession>
<dbReference type="PANTHER" id="PTHR11306:SF68">
    <property type="entry name" value="NPC INTRACELLULAR CHOLESTEROL TRANSPORTER 2"/>
    <property type="match status" value="1"/>
</dbReference>
<dbReference type="InterPro" id="IPR003172">
    <property type="entry name" value="ML_dom"/>
</dbReference>
<dbReference type="Pfam" id="PF02221">
    <property type="entry name" value="E1_DerP2_DerF2"/>
    <property type="match status" value="1"/>
</dbReference>
<evidence type="ECO:0000313" key="7">
    <source>
        <dbReference type="EMBL" id="CAG6713545.1"/>
    </source>
</evidence>
<evidence type="ECO:0000256" key="2">
    <source>
        <dbReference type="ARBA" id="ARBA00006370"/>
    </source>
</evidence>
<feature type="transmembrane region" description="Helical" evidence="4">
    <location>
        <begin position="162"/>
        <end position="183"/>
    </location>
</feature>
<keyword evidence="4" id="KW-1133">Transmembrane helix</keyword>
<feature type="signal peptide" evidence="5">
    <location>
        <begin position="1"/>
        <end position="25"/>
    </location>
</feature>
<reference evidence="7" key="1">
    <citation type="submission" date="2021-05" db="EMBL/GenBank/DDBJ databases">
        <authorList>
            <person name="Alioto T."/>
            <person name="Alioto T."/>
            <person name="Gomez Garrido J."/>
        </authorList>
    </citation>
    <scope>NUCLEOTIDE SEQUENCE</scope>
</reference>
<dbReference type="FunFam" id="2.60.40.770:FF:000001">
    <property type="entry name" value="NPC intracellular cholesterol transporter 2"/>
    <property type="match status" value="1"/>
</dbReference>
<dbReference type="InterPro" id="IPR014756">
    <property type="entry name" value="Ig_E-set"/>
</dbReference>
<evidence type="ECO:0000259" key="6">
    <source>
        <dbReference type="SMART" id="SM00737"/>
    </source>
</evidence>
<organism evidence="7">
    <name type="scientific">Cacopsylla melanoneura</name>
    <dbReference type="NCBI Taxonomy" id="428564"/>
    <lineage>
        <taxon>Eukaryota</taxon>
        <taxon>Metazoa</taxon>
        <taxon>Ecdysozoa</taxon>
        <taxon>Arthropoda</taxon>
        <taxon>Hexapoda</taxon>
        <taxon>Insecta</taxon>
        <taxon>Pterygota</taxon>
        <taxon>Neoptera</taxon>
        <taxon>Paraneoptera</taxon>
        <taxon>Hemiptera</taxon>
        <taxon>Sternorrhyncha</taxon>
        <taxon>Psylloidea</taxon>
        <taxon>Psyllidae</taxon>
        <taxon>Psyllinae</taxon>
        <taxon>Cacopsylla</taxon>
    </lineage>
</organism>
<keyword evidence="3" id="KW-0964">Secreted</keyword>
<dbReference type="Gene3D" id="2.60.40.770">
    <property type="match status" value="1"/>
</dbReference>
<keyword evidence="4" id="KW-0812">Transmembrane</keyword>
<dbReference type="SMART" id="SM00737">
    <property type="entry name" value="ML"/>
    <property type="match status" value="1"/>
</dbReference>
<dbReference type="EMBL" id="HBUF01350727">
    <property type="protein sequence ID" value="CAG6713545.1"/>
    <property type="molecule type" value="Transcribed_RNA"/>
</dbReference>
<sequence length="226" mass="26015">MKRSRANLFLFQLIGSLFYFQNIECADVQFSNCWKPEQRHCTIHSVNIDPCFQENGLVTDPCELRRGHDNATLTMEFTTEFNTTDHVLQMAHKAAPIADLPLEGMDNEACHYTPCPIVAGVRNTYTFPIEIKEIYPEGAYTIKWKLWNDGEAIKEACCSKYIILYNIFFLSSSGLFLLSMDLLSGLKKKTIVFKSTSVSQWSKALVHWIFDPRYMRGFNSYGQHNL</sequence>
<dbReference type="SUPFAM" id="SSF81296">
    <property type="entry name" value="E set domains"/>
    <property type="match status" value="1"/>
</dbReference>
<evidence type="ECO:0000256" key="5">
    <source>
        <dbReference type="SAM" id="SignalP"/>
    </source>
</evidence>
<comment type="similarity">
    <text evidence="2">Belongs to the NPC2 family.</text>
</comment>
<evidence type="ECO:0000256" key="1">
    <source>
        <dbReference type="ARBA" id="ARBA00004613"/>
    </source>
</evidence>
<dbReference type="GO" id="GO:0032934">
    <property type="term" value="F:sterol binding"/>
    <property type="evidence" value="ECO:0007669"/>
    <property type="project" value="InterPro"/>
</dbReference>
<dbReference type="AlphaFoldDB" id="A0A8D8UUI5"/>
<protein>
    <submittedName>
        <fullName evidence="7">MD-2-related lipid-recognition protein</fullName>
    </submittedName>
</protein>
<keyword evidence="5" id="KW-0732">Signal</keyword>
<feature type="chain" id="PRO_5034124727" evidence="5">
    <location>
        <begin position="26"/>
        <end position="226"/>
    </location>
</feature>
<dbReference type="PANTHER" id="PTHR11306">
    <property type="entry name" value="NIEMANN PICK TYPE C2 PROTEIN NPC2-RELATED"/>
    <property type="match status" value="1"/>
</dbReference>
<comment type="subcellular location">
    <subcellularLocation>
        <location evidence="1">Secreted</location>
    </subcellularLocation>
</comment>
<name>A0A8D8UUI5_9HEMI</name>
<evidence type="ECO:0000256" key="4">
    <source>
        <dbReference type="SAM" id="Phobius"/>
    </source>
</evidence>
<dbReference type="InterPro" id="IPR039670">
    <property type="entry name" value="NPC2-like"/>
</dbReference>
<dbReference type="GO" id="GO:0005576">
    <property type="term" value="C:extracellular region"/>
    <property type="evidence" value="ECO:0007669"/>
    <property type="project" value="UniProtKB-SubCell"/>
</dbReference>